<name>A0AA36CUC7_9BILA</name>
<feature type="transmembrane region" description="Helical" evidence="1">
    <location>
        <begin position="145"/>
        <end position="172"/>
    </location>
</feature>
<feature type="transmembrane region" description="Helical" evidence="1">
    <location>
        <begin position="31"/>
        <end position="54"/>
    </location>
</feature>
<keyword evidence="1" id="KW-0472">Membrane</keyword>
<sequence length="264" mass="29850">MLLLTGIASCFIYRHRQVLPAGHWARPRPRILVAILVFQWVLCSAGLGVGGWMMPYTQDLTGSGMQLILRRHPSYRFLLDVPGLWILDDTDKGLQLAASIFLVTLIYVSLTFTPASFFMIFHSFYVLNSRLGNMSDATRQLQKKLIVNMLLQICVPLLTLSVPWCVATYIISYGIELPLAAPRAILIFTALHAVISSVEMVILIKPYRQFLAVLFGAQSCGRQKVRNEIISIYITRKPRKCTRRGLNKLSLLSQQTGPKTRRNK</sequence>
<dbReference type="EMBL" id="CATQJA010002632">
    <property type="protein sequence ID" value="CAJ0574642.1"/>
    <property type="molecule type" value="Genomic_DNA"/>
</dbReference>
<keyword evidence="3" id="KW-1185">Reference proteome</keyword>
<feature type="transmembrane region" description="Helical" evidence="1">
    <location>
        <begin position="96"/>
        <end position="124"/>
    </location>
</feature>
<dbReference type="PANTHER" id="PTHR22941">
    <property type="entry name" value="SERPENTINE RECEPTOR"/>
    <property type="match status" value="1"/>
</dbReference>
<dbReference type="PANTHER" id="PTHR22941:SF26">
    <property type="entry name" value="SERPENTINE RECEPTOR, CLASS H"/>
    <property type="match status" value="1"/>
</dbReference>
<dbReference type="InterPro" id="IPR053220">
    <property type="entry name" value="Nematode_rcpt-like_serp_H"/>
</dbReference>
<dbReference type="InterPro" id="IPR019422">
    <property type="entry name" value="7TM_GPCR_serpentine_rcpt_Srh"/>
</dbReference>
<feature type="transmembrane region" description="Helical" evidence="1">
    <location>
        <begin position="184"/>
        <end position="204"/>
    </location>
</feature>
<evidence type="ECO:0000313" key="2">
    <source>
        <dbReference type="EMBL" id="CAJ0574642.1"/>
    </source>
</evidence>
<dbReference type="Proteomes" id="UP001177023">
    <property type="component" value="Unassembled WGS sequence"/>
</dbReference>
<keyword evidence="1" id="KW-0812">Transmembrane</keyword>
<reference evidence="2" key="1">
    <citation type="submission" date="2023-06" db="EMBL/GenBank/DDBJ databases">
        <authorList>
            <person name="Delattre M."/>
        </authorList>
    </citation>
    <scope>NUCLEOTIDE SEQUENCE</scope>
    <source>
        <strain evidence="2">AF72</strain>
    </source>
</reference>
<evidence type="ECO:0000313" key="3">
    <source>
        <dbReference type="Proteomes" id="UP001177023"/>
    </source>
</evidence>
<organism evidence="2 3">
    <name type="scientific">Mesorhabditis spiculigera</name>
    <dbReference type="NCBI Taxonomy" id="96644"/>
    <lineage>
        <taxon>Eukaryota</taxon>
        <taxon>Metazoa</taxon>
        <taxon>Ecdysozoa</taxon>
        <taxon>Nematoda</taxon>
        <taxon>Chromadorea</taxon>
        <taxon>Rhabditida</taxon>
        <taxon>Rhabditina</taxon>
        <taxon>Rhabditomorpha</taxon>
        <taxon>Rhabditoidea</taxon>
        <taxon>Rhabditidae</taxon>
        <taxon>Mesorhabditinae</taxon>
        <taxon>Mesorhabditis</taxon>
    </lineage>
</organism>
<comment type="caution">
    <text evidence="2">The sequence shown here is derived from an EMBL/GenBank/DDBJ whole genome shotgun (WGS) entry which is preliminary data.</text>
</comment>
<feature type="non-terminal residue" evidence="2">
    <location>
        <position position="264"/>
    </location>
</feature>
<keyword evidence="1" id="KW-1133">Transmembrane helix</keyword>
<dbReference type="AlphaFoldDB" id="A0AA36CUC7"/>
<accession>A0AA36CUC7</accession>
<dbReference type="Pfam" id="PF10318">
    <property type="entry name" value="7TM_GPCR_Srh"/>
    <property type="match status" value="1"/>
</dbReference>
<evidence type="ECO:0008006" key="4">
    <source>
        <dbReference type="Google" id="ProtNLM"/>
    </source>
</evidence>
<protein>
    <recommendedName>
        <fullName evidence="4">G protein-coupled receptor</fullName>
    </recommendedName>
</protein>
<evidence type="ECO:0000256" key="1">
    <source>
        <dbReference type="SAM" id="Phobius"/>
    </source>
</evidence>
<proteinExistence type="predicted"/>
<gene>
    <name evidence="2" type="ORF">MSPICULIGERA_LOCUS12972</name>
</gene>